<evidence type="ECO:0000256" key="5">
    <source>
        <dbReference type="ARBA" id="ARBA00022777"/>
    </source>
</evidence>
<evidence type="ECO:0000256" key="4">
    <source>
        <dbReference type="ARBA" id="ARBA00022741"/>
    </source>
</evidence>
<keyword evidence="3" id="KW-0808">Transferase</keyword>
<dbReference type="GO" id="GO:0004674">
    <property type="term" value="F:protein serine/threonine kinase activity"/>
    <property type="evidence" value="ECO:0007669"/>
    <property type="project" value="UniProtKB-KW"/>
</dbReference>
<keyword evidence="2 9" id="KW-0723">Serine/threonine-protein kinase</keyword>
<dbReference type="GO" id="GO:0080090">
    <property type="term" value="P:regulation of primary metabolic process"/>
    <property type="evidence" value="ECO:0007669"/>
    <property type="project" value="UniProtKB-ARBA"/>
</dbReference>
<accession>A0AB33AFM7</accession>
<dbReference type="PROSITE" id="PS00108">
    <property type="entry name" value="PROTEIN_KINASE_ST"/>
    <property type="match status" value="1"/>
</dbReference>
<dbReference type="PANTHER" id="PTHR43289:SF6">
    <property type="entry name" value="SERINE_THREONINE-PROTEIN KINASE NEKL-3"/>
    <property type="match status" value="1"/>
</dbReference>
<evidence type="ECO:0000313" key="10">
    <source>
        <dbReference type="Proteomes" id="UP000013961"/>
    </source>
</evidence>
<keyword evidence="6" id="KW-0067">ATP-binding</keyword>
<dbReference type="CDD" id="cd14014">
    <property type="entry name" value="STKc_PknB_like"/>
    <property type="match status" value="1"/>
</dbReference>
<dbReference type="Gene3D" id="3.30.200.20">
    <property type="entry name" value="Phosphorylase Kinase, domain 1"/>
    <property type="match status" value="1"/>
</dbReference>
<keyword evidence="5 9" id="KW-0418">Kinase</keyword>
<name>A0AB33AFM7_9MYCO</name>
<dbReference type="KEGG" id="mabb:MASS_3769"/>
<dbReference type="SMART" id="SM00220">
    <property type="entry name" value="S_TKc"/>
    <property type="match status" value="1"/>
</dbReference>
<dbReference type="SUPFAM" id="SSF56112">
    <property type="entry name" value="Protein kinase-like (PK-like)"/>
    <property type="match status" value="1"/>
</dbReference>
<organism evidence="9 10">
    <name type="scientific">Mycobacteroides abscessus subsp. bolletii 50594</name>
    <dbReference type="NCBI Taxonomy" id="1303024"/>
    <lineage>
        <taxon>Bacteria</taxon>
        <taxon>Bacillati</taxon>
        <taxon>Actinomycetota</taxon>
        <taxon>Actinomycetes</taxon>
        <taxon>Mycobacteriales</taxon>
        <taxon>Mycobacteriaceae</taxon>
        <taxon>Mycobacteroides</taxon>
        <taxon>Mycobacteroides abscessus</taxon>
    </lineage>
</organism>
<evidence type="ECO:0000256" key="7">
    <source>
        <dbReference type="SAM" id="Phobius"/>
    </source>
</evidence>
<dbReference type="PANTHER" id="PTHR43289">
    <property type="entry name" value="MITOGEN-ACTIVATED PROTEIN KINASE KINASE KINASE 20-RELATED"/>
    <property type="match status" value="1"/>
</dbReference>
<keyword evidence="7" id="KW-0472">Membrane</keyword>
<dbReference type="InterPro" id="IPR011009">
    <property type="entry name" value="Kinase-like_dom_sf"/>
</dbReference>
<evidence type="ECO:0000256" key="1">
    <source>
        <dbReference type="ARBA" id="ARBA00012513"/>
    </source>
</evidence>
<evidence type="ECO:0000259" key="8">
    <source>
        <dbReference type="PROSITE" id="PS50011"/>
    </source>
</evidence>
<keyword evidence="7" id="KW-1133">Transmembrane helix</keyword>
<dbReference type="AlphaFoldDB" id="A0AB33AFM7"/>
<proteinExistence type="predicted"/>
<dbReference type="RefSeq" id="WP_016343242.1">
    <property type="nucleotide sequence ID" value="NC_021282.1"/>
</dbReference>
<keyword evidence="4" id="KW-0547">Nucleotide-binding</keyword>
<protein>
    <recommendedName>
        <fullName evidence="1">non-specific serine/threonine protein kinase</fullName>
        <ecNumber evidence="1">2.7.11.1</ecNumber>
    </recommendedName>
</protein>
<reference evidence="9 10" key="1">
    <citation type="journal article" date="2013" name="Genome Announc.">
        <title>Complete Genome Sequence of Mycobacterium massiliense Clinical Strain Asan 50594, Belonging to the Type II Genotype.</title>
        <authorList>
            <person name="Kim B.J."/>
            <person name="Kim B.R."/>
            <person name="Hong S.H."/>
            <person name="Seok S.H."/>
            <person name="Kook Y.H."/>
            <person name="Kim B.J."/>
        </authorList>
    </citation>
    <scope>NUCLEOTIDE SEQUENCE [LARGE SCALE GENOMIC DNA]</scope>
    <source>
        <strain evidence="9 10">50594</strain>
    </source>
</reference>
<sequence length="496" mass="53597">MPLRKGEMFAGYEVVRLLGSGGMGEVYLVRHPRLQRDEALKVLRADVDTVNDSLRARFLREANLAAQLAHPNVVGVYDCGEYEGRLWISMAYIDGLDAARLLKTKYPAGFAQDDVIKIVTAVADALDYAHSRNLLHRDVKPANILVTDSHPGQRRVFLADFGIARGLEDSGGLTATNMVVGTRGYAAPEQLAGTRIDGRADQYALAATAFQLFTGEHMAVGSRLGAIKPELTSFDTVIGKALAPTPGDRFPSCRDFAVALAECAQSDRPTWDAGTAAAVRKPPPPPAAPLESIADTYRQQKPLLRAFVLVPIIGIAVLLAGIALVQKYSGTSDNDTAHASQLAWTTPSLPMGTTPISTSAPWATTHTVTETTTIATTTTTTSGVRPYWDGPWLRDFSDPVGNCFNYWVVQPGTEPGMYALKHGCVPESWKQALGDHCRSYPLPAGKCAVWDQDSILSEIGKRGDLRTVAITQACLDRAHLADFREGPIHDYCVVPA</sequence>
<evidence type="ECO:0000256" key="2">
    <source>
        <dbReference type="ARBA" id="ARBA00022527"/>
    </source>
</evidence>
<evidence type="ECO:0000256" key="6">
    <source>
        <dbReference type="ARBA" id="ARBA00022840"/>
    </source>
</evidence>
<dbReference type="GO" id="GO:0005524">
    <property type="term" value="F:ATP binding"/>
    <property type="evidence" value="ECO:0007669"/>
    <property type="project" value="UniProtKB-KW"/>
</dbReference>
<feature type="transmembrane region" description="Helical" evidence="7">
    <location>
        <begin position="306"/>
        <end position="325"/>
    </location>
</feature>
<gene>
    <name evidence="9" type="ORF">MASS_3769</name>
</gene>
<dbReference type="InterPro" id="IPR000719">
    <property type="entry name" value="Prot_kinase_dom"/>
</dbReference>
<feature type="domain" description="Protein kinase" evidence="8">
    <location>
        <begin position="12"/>
        <end position="280"/>
    </location>
</feature>
<dbReference type="EMBL" id="CP004374">
    <property type="protein sequence ID" value="AGM30371.1"/>
    <property type="molecule type" value="Genomic_DNA"/>
</dbReference>
<dbReference type="PROSITE" id="PS50011">
    <property type="entry name" value="PROTEIN_KINASE_DOM"/>
    <property type="match status" value="1"/>
</dbReference>
<dbReference type="EC" id="2.7.11.1" evidence="1"/>
<dbReference type="Pfam" id="PF00069">
    <property type="entry name" value="Pkinase"/>
    <property type="match status" value="1"/>
</dbReference>
<dbReference type="InterPro" id="IPR008271">
    <property type="entry name" value="Ser/Thr_kinase_AS"/>
</dbReference>
<dbReference type="Proteomes" id="UP000013961">
    <property type="component" value="Chromosome"/>
</dbReference>
<keyword evidence="7" id="KW-0812">Transmembrane</keyword>
<dbReference type="Gene3D" id="1.10.510.10">
    <property type="entry name" value="Transferase(Phosphotransferase) domain 1"/>
    <property type="match status" value="1"/>
</dbReference>
<evidence type="ECO:0000313" key="9">
    <source>
        <dbReference type="EMBL" id="AGM30371.1"/>
    </source>
</evidence>
<evidence type="ECO:0000256" key="3">
    <source>
        <dbReference type="ARBA" id="ARBA00022679"/>
    </source>
</evidence>